<dbReference type="RefSeq" id="WP_132705465.1">
    <property type="nucleotide sequence ID" value="NZ_SMGI01000004.1"/>
</dbReference>
<dbReference type="SUPFAM" id="SSF82185">
    <property type="entry name" value="Histone H3 K4-specific methyltransferase SET7/9 N-terminal domain"/>
    <property type="match status" value="1"/>
</dbReference>
<reference evidence="2 3" key="1">
    <citation type="journal article" date="2015" name="Stand. Genomic Sci.">
        <title>Genomic Encyclopedia of Bacterial and Archaeal Type Strains, Phase III: the genomes of soil and plant-associated and newly described type strains.</title>
        <authorList>
            <person name="Whitman W.B."/>
            <person name="Woyke T."/>
            <person name="Klenk H.P."/>
            <person name="Zhou Y."/>
            <person name="Lilburn T.G."/>
            <person name="Beck B.J."/>
            <person name="De Vos P."/>
            <person name="Vandamme P."/>
            <person name="Eisen J.A."/>
            <person name="Garrity G."/>
            <person name="Hugenholtz P."/>
            <person name="Kyrpides N.C."/>
        </authorList>
    </citation>
    <scope>NUCLEOTIDE SEQUENCE [LARGE SCALE GENOMIC DNA]</scope>
    <source>
        <strain evidence="2 3">CECT 8445</strain>
    </source>
</reference>
<gene>
    <name evidence="2" type="ORF">DFQ05_2242</name>
</gene>
<evidence type="ECO:0000256" key="1">
    <source>
        <dbReference type="SAM" id="SignalP"/>
    </source>
</evidence>
<dbReference type="Gene3D" id="2.20.110.10">
    <property type="entry name" value="Histone H3 K4-specific methyltransferase SET7/9 N-terminal domain"/>
    <property type="match status" value="1"/>
</dbReference>
<dbReference type="Proteomes" id="UP000295714">
    <property type="component" value="Unassembled WGS sequence"/>
</dbReference>
<feature type="signal peptide" evidence="1">
    <location>
        <begin position="1"/>
        <end position="18"/>
    </location>
</feature>
<evidence type="ECO:0008006" key="4">
    <source>
        <dbReference type="Google" id="ProtNLM"/>
    </source>
</evidence>
<dbReference type="EMBL" id="SMGI01000004">
    <property type="protein sequence ID" value="TCK65030.1"/>
    <property type="molecule type" value="Genomic_DNA"/>
</dbReference>
<name>A0A4R1KKX4_9FLAO</name>
<evidence type="ECO:0000313" key="3">
    <source>
        <dbReference type="Proteomes" id="UP000295714"/>
    </source>
</evidence>
<feature type="chain" id="PRO_5020592706" description="MORN repeat protein" evidence="1">
    <location>
        <begin position="19"/>
        <end position="119"/>
    </location>
</feature>
<keyword evidence="1" id="KW-0732">Signal</keyword>
<dbReference type="AlphaFoldDB" id="A0A4R1KKX4"/>
<accession>A0A4R1KKX4</accession>
<organism evidence="2 3">
    <name type="scientific">Winogradskyella wandonensis</name>
    <dbReference type="NCBI Taxonomy" id="1442586"/>
    <lineage>
        <taxon>Bacteria</taxon>
        <taxon>Pseudomonadati</taxon>
        <taxon>Bacteroidota</taxon>
        <taxon>Flavobacteriia</taxon>
        <taxon>Flavobacteriales</taxon>
        <taxon>Flavobacteriaceae</taxon>
        <taxon>Winogradskyella</taxon>
    </lineage>
</organism>
<evidence type="ECO:0000313" key="2">
    <source>
        <dbReference type="EMBL" id="TCK65030.1"/>
    </source>
</evidence>
<keyword evidence="3" id="KW-1185">Reference proteome</keyword>
<protein>
    <recommendedName>
        <fullName evidence="4">MORN repeat protein</fullName>
    </recommendedName>
</protein>
<dbReference type="OrthoDB" id="1467310at2"/>
<sequence length="119" mass="13810">MKKIVLLLIAFTMTTAFYAQQKRDLKLNKDSELIEVVYYHDNGEISQTGFYTLEGKLQGDWFSYNSEGQKLTSAKYDNGQKVGKWFFWSGDKLKEVDYSKNRIAKVSEWTNKTTIASNK</sequence>
<proteinExistence type="predicted"/>
<comment type="caution">
    <text evidence="2">The sequence shown here is derived from an EMBL/GenBank/DDBJ whole genome shotgun (WGS) entry which is preliminary data.</text>
</comment>